<evidence type="ECO:0000313" key="3">
    <source>
        <dbReference type="Proteomes" id="UP000533953"/>
    </source>
</evidence>
<reference evidence="2 3" key="1">
    <citation type="submission" date="2020-03" db="EMBL/GenBank/DDBJ databases">
        <title>Soil Listeria distribution.</title>
        <authorList>
            <person name="Liao J."/>
            <person name="Wiedmann M."/>
        </authorList>
    </citation>
    <scope>NUCLEOTIDE SEQUENCE [LARGE SCALE GENOMIC DNA]</scope>
    <source>
        <strain evidence="2 3">FSL L7-1547</strain>
    </source>
</reference>
<dbReference type="Proteomes" id="UP000533953">
    <property type="component" value="Unassembled WGS sequence"/>
</dbReference>
<protein>
    <submittedName>
        <fullName evidence="2">BppU family phage baseplate upper protein</fullName>
    </submittedName>
</protein>
<sequence length="532" mass="57831">MNENVYKELGATLQVSSLNSAPVTLNGSFSTQDKNTARLSFRMKGDNLQLDTVEACVYLSSKTLKSEATATIDTAYNTVSYVLSDEEISHAGNIDGELYLRYPNGQILSAHRFRFKIDRALIDQNVEIVEAVYNTTIERLMQEYRDKFNNLDIESERQLAEIASKLNTAQASADATRVEVEGYKKTFEDNQALNKSGDTATGSLNNTAEAAFNVSLGYLRHYIGAQTENTIVRVYLGYVGHWGNYVDVTVGATTPVIGENFFIDPITPTTTYLTGGAPLDVTRTKTVINGVEKAASNTVSMKNLIEMGRKNGAPYFKGNAEYDGSLTFDVSKTASTLFYDLNNIGETQSWGRGFGTRTNVRTAEIGVSGVGKAANSIYLGFDTAPWTKTSGVFIEKSTKKVFAFNEEMETVKGALAKVDAFKKSMNTPHIPLTLKNGFTAKNSSLVGYLAIPLGNRYLIWLKGWINANTGIIGTMPTAFLPDEVFQAAFSGAQQSDVSVNPTSGNIEVTAIGNATTAISLASVIYITKEVVS</sequence>
<dbReference type="RefSeq" id="WP_185402300.1">
    <property type="nucleotide sequence ID" value="NZ_JAARRO010000007.1"/>
</dbReference>
<proteinExistence type="predicted"/>
<accession>A0A7X0XD18</accession>
<dbReference type="Pfam" id="PF10651">
    <property type="entry name" value="BppU_N"/>
    <property type="match status" value="1"/>
</dbReference>
<dbReference type="Gene3D" id="2.60.40.3350">
    <property type="match status" value="1"/>
</dbReference>
<organism evidence="2 3">
    <name type="scientific">Listeria booriae</name>
    <dbReference type="NCBI Taxonomy" id="1552123"/>
    <lineage>
        <taxon>Bacteria</taxon>
        <taxon>Bacillati</taxon>
        <taxon>Bacillota</taxon>
        <taxon>Bacilli</taxon>
        <taxon>Bacillales</taxon>
        <taxon>Listeriaceae</taxon>
        <taxon>Listeria</taxon>
    </lineage>
</organism>
<name>A0A7X0XD18_9LIST</name>
<dbReference type="EMBL" id="JAASTX010000009">
    <property type="protein sequence ID" value="MBC1491955.1"/>
    <property type="molecule type" value="Genomic_DNA"/>
</dbReference>
<gene>
    <name evidence="2" type="ORF">HCI99_08930</name>
</gene>
<evidence type="ECO:0000313" key="2">
    <source>
        <dbReference type="EMBL" id="MBC1491955.1"/>
    </source>
</evidence>
<evidence type="ECO:0000259" key="1">
    <source>
        <dbReference type="Pfam" id="PF10651"/>
    </source>
</evidence>
<comment type="caution">
    <text evidence="2">The sequence shown here is derived from an EMBL/GenBank/DDBJ whole genome shotgun (WGS) entry which is preliminary data.</text>
</comment>
<feature type="domain" description="BppU N-terminal" evidence="1">
    <location>
        <begin position="12"/>
        <end position="145"/>
    </location>
</feature>
<dbReference type="InterPro" id="IPR018913">
    <property type="entry name" value="BppU_N"/>
</dbReference>
<dbReference type="AlphaFoldDB" id="A0A7X0XD18"/>